<dbReference type="Proteomes" id="UP000760407">
    <property type="component" value="Unassembled WGS sequence"/>
</dbReference>
<evidence type="ECO:0000313" key="1">
    <source>
        <dbReference type="EMBL" id="MBK2302401.1"/>
    </source>
</evidence>
<reference evidence="1 2" key="1">
    <citation type="submission" date="2020-08" db="EMBL/GenBank/DDBJ databases">
        <title>Comparative genomics of Francisella species.</title>
        <authorList>
            <person name="Sahl J."/>
            <person name="Sjodin A."/>
            <person name="Wagner D."/>
            <person name="Forsman M."/>
        </authorList>
    </citation>
    <scope>NUCLEOTIDE SEQUENCE [LARGE SCALE GENOMIC DNA]</scope>
    <source>
        <strain evidence="1 2">F1093</strain>
    </source>
</reference>
<comment type="caution">
    <text evidence="1">The sequence shown here is derived from an EMBL/GenBank/DDBJ whole genome shotgun (WGS) entry which is preliminary data.</text>
</comment>
<evidence type="ECO:0000313" key="2">
    <source>
        <dbReference type="Proteomes" id="UP000760407"/>
    </source>
</evidence>
<gene>
    <name evidence="1" type="ORF">IBE52_05705</name>
</gene>
<proteinExistence type="predicted"/>
<accession>A0ABS1GCB1</accession>
<dbReference type="RefSeq" id="WP_200166516.1">
    <property type="nucleotide sequence ID" value="NZ_JACTSG010000003.1"/>
</dbReference>
<protein>
    <submittedName>
        <fullName evidence="1">Uncharacterized protein</fullName>
    </submittedName>
</protein>
<dbReference type="EMBL" id="JACTSG010000003">
    <property type="protein sequence ID" value="MBK2302401.1"/>
    <property type="molecule type" value="Genomic_DNA"/>
</dbReference>
<name>A0ABS1GCB1_9GAMM</name>
<sequence>MKALLITLLLIFLLIGSISLGRAFSLFGPSQAKIAELGQKAVEQVDQAYGKKFALVEGSGEYTIGNQSYNYELYPLDDKSYKIEITTDSYGKVIFSSYDPNHYKEKEWQDKYICPYIDKVTKNNTCGSGVSVAGGISDSDYKAAKEILDEYPTYMQAIEHSTRGLQVGVRANVKFDITPQNILNLMTAVYKMGKFLDKYKFYQIYIEARICSPHDEEGHCTYWGAIKISDWSYKPQAQKNGWIEKENIKNWQSPLDLASVTRISSGEPLYETIYVSQSKMWPEIQKLYKEQQA</sequence>
<keyword evidence="2" id="KW-1185">Reference proteome</keyword>
<organism evidence="1 2">
    <name type="scientific">Francisella philomiragia</name>
    <dbReference type="NCBI Taxonomy" id="28110"/>
    <lineage>
        <taxon>Bacteria</taxon>
        <taxon>Pseudomonadati</taxon>
        <taxon>Pseudomonadota</taxon>
        <taxon>Gammaproteobacteria</taxon>
        <taxon>Thiotrichales</taxon>
        <taxon>Francisellaceae</taxon>
        <taxon>Francisella</taxon>
    </lineage>
</organism>